<name>A0A6S7G7Z9_PARCT</name>
<proteinExistence type="predicted"/>
<dbReference type="AlphaFoldDB" id="A0A6S7G7Z9"/>
<organism evidence="1 2">
    <name type="scientific">Paramuricea clavata</name>
    <name type="common">Red gorgonian</name>
    <name type="synonym">Violescent sea-whip</name>
    <dbReference type="NCBI Taxonomy" id="317549"/>
    <lineage>
        <taxon>Eukaryota</taxon>
        <taxon>Metazoa</taxon>
        <taxon>Cnidaria</taxon>
        <taxon>Anthozoa</taxon>
        <taxon>Octocorallia</taxon>
        <taxon>Malacalcyonacea</taxon>
        <taxon>Plexauridae</taxon>
        <taxon>Paramuricea</taxon>
    </lineage>
</organism>
<dbReference type="Proteomes" id="UP001152795">
    <property type="component" value="Unassembled WGS sequence"/>
</dbReference>
<comment type="caution">
    <text evidence="1">The sequence shown here is derived from an EMBL/GenBank/DDBJ whole genome shotgun (WGS) entry which is preliminary data.</text>
</comment>
<sequence>MLQCTECEMWRLLFTKNKLKPAQKTQLTNVLGDDVEYTCGATLEEFEWPENFPTVFIRDHTCYDKIEKLYYSCDYEDICIYCSKDSNLVEIEDNVFYPQCQECINKGRNKIA</sequence>
<accession>A0A6S7G7Z9</accession>
<keyword evidence="2" id="KW-1185">Reference proteome</keyword>
<dbReference type="EMBL" id="CACRXK020001277">
    <property type="protein sequence ID" value="CAB3988078.1"/>
    <property type="molecule type" value="Genomic_DNA"/>
</dbReference>
<reference evidence="1" key="1">
    <citation type="submission" date="2020-04" db="EMBL/GenBank/DDBJ databases">
        <authorList>
            <person name="Alioto T."/>
            <person name="Alioto T."/>
            <person name="Gomez Garrido J."/>
        </authorList>
    </citation>
    <scope>NUCLEOTIDE SEQUENCE</scope>
    <source>
        <strain evidence="1">A484AB</strain>
    </source>
</reference>
<evidence type="ECO:0000313" key="1">
    <source>
        <dbReference type="EMBL" id="CAB3988078.1"/>
    </source>
</evidence>
<dbReference type="OrthoDB" id="10054243at2759"/>
<evidence type="ECO:0000313" key="2">
    <source>
        <dbReference type="Proteomes" id="UP001152795"/>
    </source>
</evidence>
<gene>
    <name evidence="1" type="ORF">PACLA_8A063472</name>
</gene>
<protein>
    <submittedName>
        <fullName evidence="1">Uncharacterized protein</fullName>
    </submittedName>
</protein>